<keyword evidence="2" id="KW-1185">Reference proteome</keyword>
<dbReference type="Proteomes" id="UP000828941">
    <property type="component" value="Chromosome 4"/>
</dbReference>
<reference evidence="1 2" key="1">
    <citation type="journal article" date="2022" name="DNA Res.">
        <title>Chromosomal-level genome assembly of the orchid tree Bauhinia variegata (Leguminosae; Cercidoideae) supports the allotetraploid origin hypothesis of Bauhinia.</title>
        <authorList>
            <person name="Zhong Y."/>
            <person name="Chen Y."/>
            <person name="Zheng D."/>
            <person name="Pang J."/>
            <person name="Liu Y."/>
            <person name="Luo S."/>
            <person name="Meng S."/>
            <person name="Qian L."/>
            <person name="Wei D."/>
            <person name="Dai S."/>
            <person name="Zhou R."/>
        </authorList>
    </citation>
    <scope>NUCLEOTIDE SEQUENCE [LARGE SCALE GENOMIC DNA]</scope>
    <source>
        <strain evidence="1">BV-YZ2020</strain>
    </source>
</reference>
<comment type="caution">
    <text evidence="1">The sequence shown here is derived from an EMBL/GenBank/DDBJ whole genome shotgun (WGS) entry which is preliminary data.</text>
</comment>
<accession>A0ACB9PMH6</accession>
<dbReference type="EMBL" id="CM039429">
    <property type="protein sequence ID" value="KAI4349596.1"/>
    <property type="molecule type" value="Genomic_DNA"/>
</dbReference>
<gene>
    <name evidence="1" type="ORF">L6164_010163</name>
</gene>
<protein>
    <submittedName>
        <fullName evidence="1">Uncharacterized protein</fullName>
    </submittedName>
</protein>
<evidence type="ECO:0000313" key="1">
    <source>
        <dbReference type="EMBL" id="KAI4349596.1"/>
    </source>
</evidence>
<evidence type="ECO:0000313" key="2">
    <source>
        <dbReference type="Proteomes" id="UP000828941"/>
    </source>
</evidence>
<organism evidence="1 2">
    <name type="scientific">Bauhinia variegata</name>
    <name type="common">Purple orchid tree</name>
    <name type="synonym">Phanera variegata</name>
    <dbReference type="NCBI Taxonomy" id="167791"/>
    <lineage>
        <taxon>Eukaryota</taxon>
        <taxon>Viridiplantae</taxon>
        <taxon>Streptophyta</taxon>
        <taxon>Embryophyta</taxon>
        <taxon>Tracheophyta</taxon>
        <taxon>Spermatophyta</taxon>
        <taxon>Magnoliopsida</taxon>
        <taxon>eudicotyledons</taxon>
        <taxon>Gunneridae</taxon>
        <taxon>Pentapetalae</taxon>
        <taxon>rosids</taxon>
        <taxon>fabids</taxon>
        <taxon>Fabales</taxon>
        <taxon>Fabaceae</taxon>
        <taxon>Cercidoideae</taxon>
        <taxon>Cercideae</taxon>
        <taxon>Bauhiniinae</taxon>
        <taxon>Bauhinia</taxon>
    </lineage>
</organism>
<proteinExistence type="predicted"/>
<sequence>MKRGREKKVAAAKHGLVPKNAIGIPERNQDGFPSDLNHDQDDLYDELWRACAGPSVYVPRAGEKVFYFPQGHLEQVAAFADQREGHMEMPVYDLPSKILCRVMSVQLKAEAYADEVFAQITLLPLLEQDELRSEDKDTCRLPCRAAFCSFSKTLTPSDTSTHGGFSIPKRHADECFPPLDMSQQPPSQELIAKDLHGFKWHFRHIFRGHPKRHLLTSGWSTFVNSKRLVAGDACIFLSGENGELRIGIRRATKHHKSASIPASVISGHSMQLGILASASHAVATGSMFTVYYHPWTNPSEFIIPLDQYMKSSAVNYSVGTRVQIHRGAEEFSKRRYAGTVVGVGDIDSTRWPDSQWRCLKVQWDGILDTYVHPERVCPWSIEPLGSAKKKHVPILPLPKSVLHPLLPGCGFDKEDIIQNLVKHATQRFERGLQGQDYNEEGSSQHPHPPPLSTNVLLPSNVTPSDSQLGMESQLQFVTQNPSHQSLGSSISFPDDNISTSSLPIRPPIFTTCVTCNNVSIKRDVSTNVNSSDSESQGWRASEPRDENEVHFGHPHGYNRYKLFGFNLIDNNPELPSPQVAAFSKISSPPSVVTPMSQSSVSATIPASEPSKSISGVTSEKENKKWCSVNSRSCTMVLKHGTARGRSIDLTSFPGYDELISELDRMFDFRGSLKNGSSGWQVTYTDDDGDMMLLGDYPWQLSNESNNTMKTRFFGPLFRSL</sequence>
<name>A0ACB9PMH6_BAUVA</name>